<keyword evidence="1" id="KW-0732">Signal</keyword>
<dbReference type="EMBL" id="CANHGI010000004">
    <property type="protein sequence ID" value="CAI5449870.1"/>
    <property type="molecule type" value="Genomic_DNA"/>
</dbReference>
<reference evidence="2" key="1">
    <citation type="submission" date="2022-11" db="EMBL/GenBank/DDBJ databases">
        <authorList>
            <person name="Kikuchi T."/>
        </authorList>
    </citation>
    <scope>NUCLEOTIDE SEQUENCE</scope>
    <source>
        <strain evidence="2">PS1010</strain>
    </source>
</reference>
<gene>
    <name evidence="2" type="ORF">CAMP_LOCUS12507</name>
</gene>
<sequence>MRIFFVFLFIFFIENSQQVYRATSYKMTRHPDCRNIKCYGLNSCRKILNMKLCPNNLKTCTSLACVYEFRGSRNENRQKNLSDSACLNYEFIAEESVNSYKAEFD</sequence>
<dbReference type="AlphaFoldDB" id="A0A9P1IQ24"/>
<organism evidence="2 3">
    <name type="scientific">Caenorhabditis angaria</name>
    <dbReference type="NCBI Taxonomy" id="860376"/>
    <lineage>
        <taxon>Eukaryota</taxon>
        <taxon>Metazoa</taxon>
        <taxon>Ecdysozoa</taxon>
        <taxon>Nematoda</taxon>
        <taxon>Chromadorea</taxon>
        <taxon>Rhabditida</taxon>
        <taxon>Rhabditina</taxon>
        <taxon>Rhabditomorpha</taxon>
        <taxon>Rhabditoidea</taxon>
        <taxon>Rhabditidae</taxon>
        <taxon>Peloderinae</taxon>
        <taxon>Caenorhabditis</taxon>
    </lineage>
</organism>
<accession>A0A9P1IQ24</accession>
<evidence type="ECO:0000313" key="2">
    <source>
        <dbReference type="EMBL" id="CAI5449870.1"/>
    </source>
</evidence>
<keyword evidence="3" id="KW-1185">Reference proteome</keyword>
<name>A0A9P1IQ24_9PELO</name>
<comment type="caution">
    <text evidence="2">The sequence shown here is derived from an EMBL/GenBank/DDBJ whole genome shotgun (WGS) entry which is preliminary data.</text>
</comment>
<evidence type="ECO:0000313" key="3">
    <source>
        <dbReference type="Proteomes" id="UP001152747"/>
    </source>
</evidence>
<feature type="signal peptide" evidence="1">
    <location>
        <begin position="1"/>
        <end position="18"/>
    </location>
</feature>
<proteinExistence type="predicted"/>
<dbReference type="Proteomes" id="UP001152747">
    <property type="component" value="Unassembled WGS sequence"/>
</dbReference>
<feature type="chain" id="PRO_5040220201" evidence="1">
    <location>
        <begin position="19"/>
        <end position="105"/>
    </location>
</feature>
<evidence type="ECO:0000256" key="1">
    <source>
        <dbReference type="SAM" id="SignalP"/>
    </source>
</evidence>
<protein>
    <submittedName>
        <fullName evidence="2">Uncharacterized protein</fullName>
    </submittedName>
</protein>